<dbReference type="InterPro" id="IPR002525">
    <property type="entry name" value="Transp_IS110-like_N"/>
</dbReference>
<gene>
    <name evidence="2" type="ORF">GCM10009533_19880</name>
</gene>
<organism evidence="2 3">
    <name type="scientific">Saccharopolyspora erythraea</name>
    <name type="common">Streptomyces erythraeus</name>
    <dbReference type="NCBI Taxonomy" id="1836"/>
    <lineage>
        <taxon>Bacteria</taxon>
        <taxon>Bacillati</taxon>
        <taxon>Actinomycetota</taxon>
        <taxon>Actinomycetes</taxon>
        <taxon>Pseudonocardiales</taxon>
        <taxon>Pseudonocardiaceae</taxon>
        <taxon>Saccharopolyspora</taxon>
    </lineage>
</organism>
<feature type="domain" description="Transposase IS110-like N-terminal" evidence="1">
    <location>
        <begin position="14"/>
        <end position="90"/>
    </location>
</feature>
<reference evidence="2 3" key="1">
    <citation type="journal article" date="2019" name="Int. J. Syst. Evol. Microbiol.">
        <title>The Global Catalogue of Microorganisms (GCM) 10K type strain sequencing project: providing services to taxonomists for standard genome sequencing and annotation.</title>
        <authorList>
            <consortium name="The Broad Institute Genomics Platform"/>
            <consortium name="The Broad Institute Genome Sequencing Center for Infectious Disease"/>
            <person name="Wu L."/>
            <person name="Ma J."/>
        </authorList>
    </citation>
    <scope>NUCLEOTIDE SEQUENCE [LARGE SCALE GENOMIC DNA]</scope>
    <source>
        <strain evidence="2 3">JCM 10303</strain>
    </source>
</reference>
<accession>A0ABN1CK58</accession>
<comment type="caution">
    <text evidence="2">The sequence shown here is derived from an EMBL/GenBank/DDBJ whole genome shotgun (WGS) entry which is preliminary data.</text>
</comment>
<keyword evidence="3" id="KW-1185">Reference proteome</keyword>
<dbReference type="InterPro" id="IPR047650">
    <property type="entry name" value="Transpos_IS110"/>
</dbReference>
<dbReference type="PANTHER" id="PTHR33055">
    <property type="entry name" value="TRANSPOSASE FOR INSERTION SEQUENCE ELEMENT IS1111A"/>
    <property type="match status" value="1"/>
</dbReference>
<protein>
    <recommendedName>
        <fullName evidence="1">Transposase IS110-like N-terminal domain-containing protein</fullName>
    </recommendedName>
</protein>
<dbReference type="Proteomes" id="UP001500729">
    <property type="component" value="Unassembled WGS sequence"/>
</dbReference>
<name>A0ABN1CK58_SACER</name>
<dbReference type="EMBL" id="BAAAGS010000009">
    <property type="protein sequence ID" value="GAA0520769.1"/>
    <property type="molecule type" value="Genomic_DNA"/>
</dbReference>
<proteinExistence type="predicted"/>
<dbReference type="PANTHER" id="PTHR33055:SF16">
    <property type="entry name" value="TRANSPOSASE FOR INSERTION SEQUENCE ELEMENT IS1547"/>
    <property type="match status" value="1"/>
</dbReference>
<evidence type="ECO:0000313" key="3">
    <source>
        <dbReference type="Proteomes" id="UP001500729"/>
    </source>
</evidence>
<evidence type="ECO:0000313" key="2">
    <source>
        <dbReference type="EMBL" id="GAA0520769.1"/>
    </source>
</evidence>
<sequence length="132" mass="14259">MLTGVQDAEVAVTVGVDTHADIHVAAALDQFGRLLGTTTAPTTEAGHDHLVTWAASFGTLHRFGLEGTGSYGVGLARHLRAQGLEVVEVIRRTDRPGAARARPTRLTRRSLPGPCWREPCSASRKPPMARWR</sequence>
<dbReference type="Pfam" id="PF01548">
    <property type="entry name" value="DEDD_Tnp_IS110"/>
    <property type="match status" value="1"/>
</dbReference>
<evidence type="ECO:0000259" key="1">
    <source>
        <dbReference type="Pfam" id="PF01548"/>
    </source>
</evidence>